<evidence type="ECO:0000313" key="2">
    <source>
        <dbReference type="Proteomes" id="UP000050795"/>
    </source>
</evidence>
<evidence type="ECO:0000256" key="1">
    <source>
        <dbReference type="SAM" id="MobiDB-lite"/>
    </source>
</evidence>
<reference evidence="3" key="2">
    <citation type="submission" date="2023-11" db="UniProtKB">
        <authorList>
            <consortium name="WormBaseParasite"/>
        </authorList>
    </citation>
    <scope>IDENTIFICATION</scope>
</reference>
<name>A0AA85KM40_TRIRE</name>
<dbReference type="AlphaFoldDB" id="A0AA85KM40"/>
<dbReference type="WBParaSite" id="TREG1_91790.1">
    <property type="protein sequence ID" value="TREG1_91790.1"/>
    <property type="gene ID" value="TREG1_91790"/>
</dbReference>
<organism evidence="2 3">
    <name type="scientific">Trichobilharzia regenti</name>
    <name type="common">Nasal bird schistosome</name>
    <dbReference type="NCBI Taxonomy" id="157069"/>
    <lineage>
        <taxon>Eukaryota</taxon>
        <taxon>Metazoa</taxon>
        <taxon>Spiralia</taxon>
        <taxon>Lophotrochozoa</taxon>
        <taxon>Platyhelminthes</taxon>
        <taxon>Trematoda</taxon>
        <taxon>Digenea</taxon>
        <taxon>Strigeidida</taxon>
        <taxon>Schistosomatoidea</taxon>
        <taxon>Schistosomatidae</taxon>
        <taxon>Trichobilharzia</taxon>
    </lineage>
</organism>
<proteinExistence type="predicted"/>
<feature type="region of interest" description="Disordered" evidence="1">
    <location>
        <begin position="1"/>
        <end position="26"/>
    </location>
</feature>
<sequence length="115" mass="13272">MHVENRSMNEKLSKTKRNSSSHSINIQSIKYDKAKIDEIIERLASLDKNKHPVECTSARIMLGFNRYDYGCSPESIAKPNMKKMTQEEIFAVIERLTQYDITKCPPGSRGHEKKQ</sequence>
<dbReference type="Proteomes" id="UP000050795">
    <property type="component" value="Unassembled WGS sequence"/>
</dbReference>
<feature type="compositionally biased region" description="Basic and acidic residues" evidence="1">
    <location>
        <begin position="1"/>
        <end position="13"/>
    </location>
</feature>
<evidence type="ECO:0000313" key="3">
    <source>
        <dbReference type="WBParaSite" id="TREG1_91790.1"/>
    </source>
</evidence>
<keyword evidence="2" id="KW-1185">Reference proteome</keyword>
<reference evidence="2" key="1">
    <citation type="submission" date="2022-06" db="EMBL/GenBank/DDBJ databases">
        <authorList>
            <person name="Berger JAMES D."/>
            <person name="Berger JAMES D."/>
        </authorList>
    </citation>
    <scope>NUCLEOTIDE SEQUENCE [LARGE SCALE GENOMIC DNA]</scope>
</reference>
<protein>
    <submittedName>
        <fullName evidence="3">Uncharacterized protein</fullName>
    </submittedName>
</protein>
<accession>A0AA85KM40</accession>